<evidence type="ECO:0000313" key="14">
    <source>
        <dbReference type="Proteomes" id="UP000294530"/>
    </source>
</evidence>
<comment type="subcellular location">
    <subcellularLocation>
        <location evidence="1">Endomembrane system</location>
    </subcellularLocation>
    <subcellularLocation>
        <location evidence="7">Golgi apparatus</location>
    </subcellularLocation>
</comment>
<dbReference type="Proteomes" id="UP000294530">
    <property type="component" value="Unassembled WGS sequence"/>
</dbReference>
<dbReference type="Pfam" id="PF08571">
    <property type="entry name" value="Yos1"/>
    <property type="match status" value="1"/>
</dbReference>
<dbReference type="InterPro" id="IPR016024">
    <property type="entry name" value="ARM-type_fold"/>
</dbReference>
<keyword evidence="8" id="KW-0175">Coiled coil</keyword>
<dbReference type="Gene3D" id="1.25.10.10">
    <property type="entry name" value="Leucine-rich Repeat Variant"/>
    <property type="match status" value="1"/>
</dbReference>
<comment type="similarity">
    <text evidence="2 7">Belongs to the adaptor complexes large subunit family.</text>
</comment>
<protein>
    <recommendedName>
        <fullName evidence="7">AP-3 complex subunit delta</fullName>
    </recommendedName>
</protein>
<feature type="region of interest" description="Disordered" evidence="9">
    <location>
        <begin position="979"/>
        <end position="1114"/>
    </location>
</feature>
<comment type="caution">
    <text evidence="13">The sequence shown here is derived from an EMBL/GenBank/DDBJ whole genome shotgun (WGS) entry which is preliminary data.</text>
</comment>
<feature type="coiled-coil region" evidence="8">
    <location>
        <begin position="624"/>
        <end position="651"/>
    </location>
</feature>
<feature type="compositionally biased region" description="Basic and acidic residues" evidence="9">
    <location>
        <begin position="979"/>
        <end position="989"/>
    </location>
</feature>
<dbReference type="SUPFAM" id="SSF48371">
    <property type="entry name" value="ARM repeat"/>
    <property type="match status" value="1"/>
</dbReference>
<feature type="compositionally biased region" description="Basic residues" evidence="9">
    <location>
        <begin position="1006"/>
        <end position="1015"/>
    </location>
</feature>
<dbReference type="GO" id="GO:0006623">
    <property type="term" value="P:protein targeting to vacuole"/>
    <property type="evidence" value="ECO:0007669"/>
    <property type="project" value="TreeGrafter"/>
</dbReference>
<feature type="compositionally biased region" description="Basic and acidic residues" evidence="9">
    <location>
        <begin position="1077"/>
        <end position="1101"/>
    </location>
</feature>
<comment type="subunit">
    <text evidence="7">Adaptor protein complex 3 (AP-3) is a heterotetramer.</text>
</comment>
<dbReference type="GO" id="GO:0005794">
    <property type="term" value="C:Golgi apparatus"/>
    <property type="evidence" value="ECO:0007669"/>
    <property type="project" value="UniProtKB-SubCell"/>
</dbReference>
<evidence type="ECO:0000256" key="6">
    <source>
        <dbReference type="ARBA" id="ARBA00023136"/>
    </source>
</evidence>
<evidence type="ECO:0000256" key="8">
    <source>
        <dbReference type="SAM" id="Coils"/>
    </source>
</evidence>
<dbReference type="InterPro" id="IPR013880">
    <property type="entry name" value="Yos1"/>
</dbReference>
<feature type="chain" id="PRO_5037225601" description="AP-3 complex subunit delta" evidence="11">
    <location>
        <begin position="18"/>
        <end position="1114"/>
    </location>
</feature>
<dbReference type="InterPro" id="IPR002553">
    <property type="entry name" value="Clathrin/coatomer_adapt-like_N"/>
</dbReference>
<dbReference type="GO" id="GO:0030123">
    <property type="term" value="C:AP-3 adaptor complex"/>
    <property type="evidence" value="ECO:0007669"/>
    <property type="project" value="InterPro"/>
</dbReference>
<dbReference type="KEGG" id="blac:94346739"/>
<evidence type="ECO:0000313" key="13">
    <source>
        <dbReference type="EMBL" id="TDH73897.1"/>
    </source>
</evidence>
<reference evidence="13 14" key="1">
    <citation type="journal article" date="2021" name="Genome Biol.">
        <title>AFLAP: assembly-free linkage analysis pipeline using k-mers from genome sequencing data.</title>
        <authorList>
            <person name="Fletcher K."/>
            <person name="Zhang L."/>
            <person name="Gil J."/>
            <person name="Han R."/>
            <person name="Cavanaugh K."/>
            <person name="Michelmore R."/>
        </authorList>
    </citation>
    <scope>NUCLEOTIDE SEQUENCE [LARGE SCALE GENOMIC DNA]</scope>
    <source>
        <strain evidence="13 14">SF5</strain>
    </source>
</reference>
<evidence type="ECO:0000256" key="1">
    <source>
        <dbReference type="ARBA" id="ARBA00004308"/>
    </source>
</evidence>
<keyword evidence="6 10" id="KW-0472">Membrane</keyword>
<keyword evidence="3 7" id="KW-0813">Transport</keyword>
<dbReference type="PIRSF" id="PIRSF037092">
    <property type="entry name" value="AP3_complex_delta"/>
    <property type="match status" value="1"/>
</dbReference>
<evidence type="ECO:0000256" key="10">
    <source>
        <dbReference type="SAM" id="Phobius"/>
    </source>
</evidence>
<keyword evidence="4" id="KW-0677">Repeat</keyword>
<feature type="transmembrane region" description="Helical" evidence="10">
    <location>
        <begin position="43"/>
        <end position="59"/>
    </location>
</feature>
<feature type="compositionally biased region" description="Basic residues" evidence="9">
    <location>
        <begin position="920"/>
        <end position="930"/>
    </location>
</feature>
<keyword evidence="7" id="KW-0333">Golgi apparatus</keyword>
<keyword evidence="10" id="KW-0812">Transmembrane</keyword>
<proteinExistence type="inferred from homology"/>
<dbReference type="EMBL" id="SHOA02000028">
    <property type="protein sequence ID" value="TDH73897.1"/>
    <property type="molecule type" value="Genomic_DNA"/>
</dbReference>
<dbReference type="GeneID" id="94346739"/>
<dbReference type="InterPro" id="IPR017105">
    <property type="entry name" value="AP3_complex_dsu"/>
</dbReference>
<feature type="compositionally biased region" description="Polar residues" evidence="9">
    <location>
        <begin position="893"/>
        <end position="902"/>
    </location>
</feature>
<sequence length="1114" mass="125024">MGVLWNFVLTSLLLTNAVCILHEKRFLRSHGWHKVDSSQGMTIKNQIVGFLIAVQYLRFPLMIINTLMILLELVMVAKAFFQALPCRCLSPASPVMFEKNLQDLVKGIRSTKGDVTVYISQALQEIKAELRNTDPFIKAQAVRKLTYLHMLGYDMCWAAFHVVEVMSYERFAHKRIGYNAACQSFTQSTDVVLLCTNLLKKEFGSTSEYEVGLAINVLANIVTTDLARDLLGDVLAMMSAPKPYIRKKATLVLYKMFLRYPQGLRLSFDLLKERMEEPDVTVVSCAVNVICELANKKPKNYLGLAPQFFRLLTTSSNNWMLIKVVKLLASLVPEEPRLARKLLDPLATVIQNTPAKSLLYECISTVTTALLYTKKNDGSQPRNVAAVVQLCTEHLRRYIEDQDQNLRYLGLVGLSNLMKSHPYVVTEHQELIVKCLALDDMTIRIRALELLSGMVNPDNAALIIRELMRQTLSADGAYRHELITHILHVCSVNKYANIHDFDWYVHVLVQLARVPGNTAVSVDASLSSLLFSSGSALDLSSEDSKSKGMKNELAKRSHGVEVARQLIDISVRVKSVRSVTVDNMMELLMEKEALGGPGASTLEEVYYAAAWITGEYVMEFLEDVDEDDEEEEDDEDERETEEEKLQRLEDLVDKMLEPCSTRLPGLVQTVFIQALLKILTATAERADDDTVERIATTIMECLPAFVRSEYIEVQERAVCLQQILLALGIGLGALTAQERTERAFNGTTYLDPAKRVDILNSYFTERLAPVGNRAQRKVPLPGDLNLDEPISSAEAKFLESDGGVSAFSGENELEVSFVSQVYAGVGGGYSGISDGEREQKPGTKLSYGRRHHDSSSSESESESDDTEKEKEQKQRQDAREQERLRKDPFYLLSGSQASSDATKNMEFESMMGALSASSNGKRRKAAKKAKSRDILEDDLMPDGARSSDEDNRGTRKKFGLIDEEEIDLSAVDLSIPLGQDEKVRTDQWIHRQTPSMTSVEDEIKSKKSSYKHKKASRDEHSTKKRKKKDVIVEKSKYASRRQTLLSEGEQESHKSRPHHRSSSGTKSRSHKNSSSSKTEKNGEMKKKIKNGKERKSSKRDGAPLARPAEPLLLF</sequence>
<dbReference type="OrthoDB" id="10264595at2759"/>
<feature type="region of interest" description="Disordered" evidence="9">
    <location>
        <begin position="829"/>
        <end position="959"/>
    </location>
</feature>
<feature type="compositionally biased region" description="Basic residues" evidence="9">
    <location>
        <begin position="1055"/>
        <end position="1071"/>
    </location>
</feature>
<feature type="domain" description="Clathrin/coatomer adaptor adaptin-like N-terminal" evidence="12">
    <location>
        <begin position="118"/>
        <end position="522"/>
    </location>
</feature>
<keyword evidence="14" id="KW-1185">Reference proteome</keyword>
<evidence type="ECO:0000256" key="2">
    <source>
        <dbReference type="ARBA" id="ARBA00006613"/>
    </source>
</evidence>
<dbReference type="Pfam" id="PF01602">
    <property type="entry name" value="Adaptin_N"/>
    <property type="match status" value="1"/>
</dbReference>
<feature type="compositionally biased region" description="Basic and acidic residues" evidence="9">
    <location>
        <begin position="867"/>
        <end position="888"/>
    </location>
</feature>
<evidence type="ECO:0000256" key="7">
    <source>
        <dbReference type="PIRNR" id="PIRNR037092"/>
    </source>
</evidence>
<name>A0A976ILC6_BRELC</name>
<dbReference type="PANTHER" id="PTHR22781:SF12">
    <property type="entry name" value="AP-3 COMPLEX SUBUNIT DELTA-1"/>
    <property type="match status" value="1"/>
</dbReference>
<evidence type="ECO:0000256" key="9">
    <source>
        <dbReference type="SAM" id="MobiDB-lite"/>
    </source>
</evidence>
<evidence type="ECO:0000256" key="5">
    <source>
        <dbReference type="ARBA" id="ARBA00022927"/>
    </source>
</evidence>
<keyword evidence="10" id="KW-1133">Transmembrane helix</keyword>
<gene>
    <name evidence="13" type="ORF">CCR75_002971</name>
</gene>
<dbReference type="InterPro" id="IPR011989">
    <property type="entry name" value="ARM-like"/>
</dbReference>
<dbReference type="RefSeq" id="XP_067823395.1">
    <property type="nucleotide sequence ID" value="XM_067961068.1"/>
</dbReference>
<keyword evidence="5 7" id="KW-0653">Protein transport</keyword>
<dbReference type="PANTHER" id="PTHR22781">
    <property type="entry name" value="DELTA ADAPTIN-RELATED"/>
    <property type="match status" value="1"/>
</dbReference>
<dbReference type="GO" id="GO:0006896">
    <property type="term" value="P:Golgi to vacuole transport"/>
    <property type="evidence" value="ECO:0007669"/>
    <property type="project" value="TreeGrafter"/>
</dbReference>
<evidence type="ECO:0000259" key="12">
    <source>
        <dbReference type="Pfam" id="PF01602"/>
    </source>
</evidence>
<keyword evidence="11" id="KW-0732">Signal</keyword>
<dbReference type="GO" id="GO:0010008">
    <property type="term" value="C:endosome membrane"/>
    <property type="evidence" value="ECO:0007669"/>
    <property type="project" value="TreeGrafter"/>
</dbReference>
<dbReference type="AlphaFoldDB" id="A0A976ILC6"/>
<feature type="compositionally biased region" description="Low complexity" evidence="9">
    <location>
        <begin position="1102"/>
        <end position="1114"/>
    </location>
</feature>
<feature type="signal peptide" evidence="11">
    <location>
        <begin position="1"/>
        <end position="17"/>
    </location>
</feature>
<evidence type="ECO:0000256" key="3">
    <source>
        <dbReference type="ARBA" id="ARBA00022448"/>
    </source>
</evidence>
<accession>A0A976ILC6</accession>
<evidence type="ECO:0000256" key="4">
    <source>
        <dbReference type="ARBA" id="ARBA00022737"/>
    </source>
</evidence>
<organism evidence="13 14">
    <name type="scientific">Bremia lactucae</name>
    <name type="common">Lettuce downy mildew</name>
    <dbReference type="NCBI Taxonomy" id="4779"/>
    <lineage>
        <taxon>Eukaryota</taxon>
        <taxon>Sar</taxon>
        <taxon>Stramenopiles</taxon>
        <taxon>Oomycota</taxon>
        <taxon>Peronosporomycetes</taxon>
        <taxon>Peronosporales</taxon>
        <taxon>Peronosporaceae</taxon>
        <taxon>Bremia</taxon>
    </lineage>
</organism>
<evidence type="ECO:0000256" key="11">
    <source>
        <dbReference type="SAM" id="SignalP"/>
    </source>
</evidence>